<evidence type="ECO:0000256" key="1">
    <source>
        <dbReference type="ARBA" id="ARBA00001684"/>
    </source>
</evidence>
<feature type="active site" description="Proton acceptor" evidence="4">
    <location>
        <position position="85"/>
    </location>
</feature>
<dbReference type="GO" id="GO:0061929">
    <property type="term" value="F:gamma-glutamylaminecyclotransferase activity"/>
    <property type="evidence" value="ECO:0007669"/>
    <property type="project" value="UniProtKB-EC"/>
</dbReference>
<dbReference type="PANTHER" id="PTHR12510:SF4">
    <property type="entry name" value="GAMMA-GLUTAMYLAMINECYCLOTRANSFERASE"/>
    <property type="match status" value="1"/>
</dbReference>
<dbReference type="InterPro" id="IPR036568">
    <property type="entry name" value="GGCT-like_sf"/>
</dbReference>
<dbReference type="InterPro" id="IPR013024">
    <property type="entry name" value="GGCT-like"/>
</dbReference>
<keyword evidence="8" id="KW-1185">Reference proteome</keyword>
<dbReference type="InterPro" id="IPR039126">
    <property type="entry name" value="GGACT"/>
</dbReference>
<dbReference type="Gene3D" id="3.10.490.10">
    <property type="entry name" value="Gamma-glutamyl cyclotransferase-like"/>
    <property type="match status" value="1"/>
</dbReference>
<evidence type="ECO:0000256" key="2">
    <source>
        <dbReference type="ARBA" id="ARBA00008861"/>
    </source>
</evidence>
<dbReference type="EMBL" id="OV696697">
    <property type="protein sequence ID" value="CAH1241377.1"/>
    <property type="molecule type" value="Genomic_DNA"/>
</dbReference>
<feature type="domain" description="Gamma-glutamylcyclotransferase AIG2-like" evidence="6">
    <location>
        <begin position="7"/>
        <end position="125"/>
    </location>
</feature>
<proteinExistence type="inferred from homology"/>
<dbReference type="CDD" id="cd06661">
    <property type="entry name" value="GGCT_like"/>
    <property type="match status" value="1"/>
</dbReference>
<dbReference type="Proteomes" id="UP000838412">
    <property type="component" value="Chromosome 12"/>
</dbReference>
<protein>
    <recommendedName>
        <fullName evidence="5">Gamma-glutamylcyclotransferase family protein</fullName>
    </recommendedName>
</protein>
<dbReference type="PANTHER" id="PTHR12510">
    <property type="entry name" value="TROPONIN C-AKIN-1 PROTEIN"/>
    <property type="match status" value="1"/>
</dbReference>
<evidence type="ECO:0000313" key="7">
    <source>
        <dbReference type="EMBL" id="CAH1241377.1"/>
    </source>
</evidence>
<dbReference type="GO" id="GO:0005829">
    <property type="term" value="C:cytosol"/>
    <property type="evidence" value="ECO:0007669"/>
    <property type="project" value="TreeGrafter"/>
</dbReference>
<sequence length="174" mass="20009">MMSMIRVFVYGTLKRGEPNYHYMVDAANGVARFVGKARTVDCWPLVVASKYNIPFLLDLRGQGERVEGEIYDVDQKMGDFLDDFESHPKLYQNTKIAIEQLTNEEDHDLGDGKVTHQCSAYLLKNFKPHMAELPCLSNYSSQGVPEVNAYMERYLRDPQEGIDFVVGEVRYREN</sequence>
<dbReference type="SUPFAM" id="SSF110857">
    <property type="entry name" value="Gamma-glutamyl cyclotransferase-like"/>
    <property type="match status" value="1"/>
</dbReference>
<gene>
    <name evidence="7" type="primary">GGACT</name>
    <name evidence="7" type="ORF">BLAG_LOCUS5050</name>
</gene>
<evidence type="ECO:0000256" key="3">
    <source>
        <dbReference type="ARBA" id="ARBA00023239"/>
    </source>
</evidence>
<dbReference type="Pfam" id="PF06094">
    <property type="entry name" value="GGACT"/>
    <property type="match status" value="1"/>
</dbReference>
<organism evidence="7 8">
    <name type="scientific">Branchiostoma lanceolatum</name>
    <name type="common">Common lancelet</name>
    <name type="synonym">Amphioxus lanceolatum</name>
    <dbReference type="NCBI Taxonomy" id="7740"/>
    <lineage>
        <taxon>Eukaryota</taxon>
        <taxon>Metazoa</taxon>
        <taxon>Chordata</taxon>
        <taxon>Cephalochordata</taxon>
        <taxon>Leptocardii</taxon>
        <taxon>Amphioxiformes</taxon>
        <taxon>Branchiostomatidae</taxon>
        <taxon>Branchiostoma</taxon>
    </lineage>
</organism>
<evidence type="ECO:0000313" key="8">
    <source>
        <dbReference type="Proteomes" id="UP000838412"/>
    </source>
</evidence>
<comment type="similarity">
    <text evidence="2 5">Belongs to the gamma-glutamylcyclotransferase family.</text>
</comment>
<dbReference type="OrthoDB" id="113620at2759"/>
<reference evidence="7" key="1">
    <citation type="submission" date="2022-01" db="EMBL/GenBank/DDBJ databases">
        <authorList>
            <person name="Braso-Vives M."/>
        </authorList>
    </citation>
    <scope>NUCLEOTIDE SEQUENCE</scope>
</reference>
<name>A0A8K0E8S4_BRALA</name>
<accession>A0A8K0E8S4</accession>
<comment type="catalytic activity">
    <reaction evidence="1">
        <text>epsilon-(gamma-L-glutamyl)-L-lysine = 5-oxo-L-proline + L-lysine</text>
        <dbReference type="Rhea" id="RHEA:16961"/>
        <dbReference type="ChEBI" id="CHEBI:32551"/>
        <dbReference type="ChEBI" id="CHEBI:58402"/>
        <dbReference type="ChEBI" id="CHEBI:133752"/>
        <dbReference type="EC" id="4.3.2.8"/>
    </reaction>
</comment>
<evidence type="ECO:0000259" key="6">
    <source>
        <dbReference type="Pfam" id="PF06094"/>
    </source>
</evidence>
<evidence type="ECO:0000256" key="4">
    <source>
        <dbReference type="PIRSR" id="PIRSR639126-1"/>
    </source>
</evidence>
<dbReference type="AlphaFoldDB" id="A0A8K0E8S4"/>
<evidence type="ECO:0000256" key="5">
    <source>
        <dbReference type="RuleBase" id="RU367036"/>
    </source>
</evidence>
<dbReference type="InterPro" id="IPR009288">
    <property type="entry name" value="AIG2-like_dom"/>
</dbReference>
<keyword evidence="3" id="KW-0456">Lyase</keyword>